<sequence length="526" mass="57829">MMSKYRFLLKLQLYNLFGINKLIHSHDKQERQRFLITAGLGLTAALIFVIYTAKFSSRMAKAGLAGAIPTIMVVLCALSTLILTFVKSTGVLIGLKDYDLVMCMPVNTIAIVASRITLLYLINLFLGSAAMLPSCILYVIYVHPPLSSYFFLLGALLFTPVIPMVFSLSLGVWIVAASSGTKHSNLCSLILSTTVVLLIVFASVKTQFMDMTQITDLGRALADAVNKYYPPASLITRALSDTDWGSFLLFLLISILLGAIFTGIVSHYYKALNTAVFSYHAGRKYQIGTLKASSPFMALYKKELSRLTSCTIYALNSCIGIVLLFVLTVIAVFFLPPALKRQLETQEIKRLLANLMPLALSLFVSMTSTTAPSLSLEGKNRWIMCSVPAPSRTIFDAKIAVNLTVILPVLYVSAFLLRIAFPLSGIQTVRMFLIPTVYALFISVLGLFLNIRFPKYDWTSEYYAVKGGAVSVIAAIMTGMASSLIPLYLCLVLPQYQMGIILGFPGFLLAVSIVLYGNICRTSLYM</sequence>
<feature type="transmembrane region" description="Helical" evidence="1">
    <location>
        <begin position="351"/>
        <end position="371"/>
    </location>
</feature>
<feature type="transmembrane region" description="Helical" evidence="1">
    <location>
        <begin position="500"/>
        <end position="519"/>
    </location>
</feature>
<evidence type="ECO:0000313" key="3">
    <source>
        <dbReference type="Proteomes" id="UP000723714"/>
    </source>
</evidence>
<keyword evidence="1" id="KW-0472">Membrane</keyword>
<feature type="transmembrane region" description="Helical" evidence="1">
    <location>
        <begin position="124"/>
        <end position="142"/>
    </location>
</feature>
<name>A0ABS6D1Z5_9FIRM</name>
<feature type="transmembrane region" description="Helical" evidence="1">
    <location>
        <begin position="471"/>
        <end position="493"/>
    </location>
</feature>
<feature type="transmembrane region" description="Helical" evidence="1">
    <location>
        <begin position="34"/>
        <end position="53"/>
    </location>
</feature>
<feature type="transmembrane region" description="Helical" evidence="1">
    <location>
        <begin position="399"/>
        <end position="420"/>
    </location>
</feature>
<evidence type="ECO:0000256" key="1">
    <source>
        <dbReference type="SAM" id="Phobius"/>
    </source>
</evidence>
<dbReference type="RefSeq" id="WP_216240668.1">
    <property type="nucleotide sequence ID" value="NZ_JABACJ020000005.1"/>
</dbReference>
<organism evidence="2 3">
    <name type="scientific">Faecalicatena faecalis</name>
    <dbReference type="NCBI Taxonomy" id="2726362"/>
    <lineage>
        <taxon>Bacteria</taxon>
        <taxon>Bacillati</taxon>
        <taxon>Bacillota</taxon>
        <taxon>Clostridia</taxon>
        <taxon>Lachnospirales</taxon>
        <taxon>Lachnospiraceae</taxon>
        <taxon>Faecalicatena</taxon>
    </lineage>
</organism>
<dbReference type="Proteomes" id="UP000723714">
    <property type="component" value="Unassembled WGS sequence"/>
</dbReference>
<gene>
    <name evidence="2" type="ORF">HGO97_007335</name>
</gene>
<dbReference type="EMBL" id="JABACJ020000005">
    <property type="protein sequence ID" value="MBU3875623.1"/>
    <property type="molecule type" value="Genomic_DNA"/>
</dbReference>
<protein>
    <recommendedName>
        <fullName evidence="4">ABC-2 type transport system permease protein</fullName>
    </recommendedName>
</protein>
<keyword evidence="3" id="KW-1185">Reference proteome</keyword>
<feature type="transmembrane region" description="Helical" evidence="1">
    <location>
        <begin position="149"/>
        <end position="177"/>
    </location>
</feature>
<proteinExistence type="predicted"/>
<feature type="transmembrane region" description="Helical" evidence="1">
    <location>
        <begin position="247"/>
        <end position="269"/>
    </location>
</feature>
<feature type="transmembrane region" description="Helical" evidence="1">
    <location>
        <begin position="65"/>
        <end position="86"/>
    </location>
</feature>
<accession>A0ABS6D1Z5</accession>
<comment type="caution">
    <text evidence="2">The sequence shown here is derived from an EMBL/GenBank/DDBJ whole genome shotgun (WGS) entry which is preliminary data.</text>
</comment>
<evidence type="ECO:0008006" key="4">
    <source>
        <dbReference type="Google" id="ProtNLM"/>
    </source>
</evidence>
<keyword evidence="1" id="KW-1133">Transmembrane helix</keyword>
<evidence type="ECO:0000313" key="2">
    <source>
        <dbReference type="EMBL" id="MBU3875623.1"/>
    </source>
</evidence>
<feature type="transmembrane region" description="Helical" evidence="1">
    <location>
        <begin position="183"/>
        <end position="204"/>
    </location>
</feature>
<feature type="transmembrane region" description="Helical" evidence="1">
    <location>
        <begin position="312"/>
        <end position="339"/>
    </location>
</feature>
<reference evidence="2 3" key="1">
    <citation type="submission" date="2021-06" db="EMBL/GenBank/DDBJ databases">
        <title>Faecalicatena sp. nov. isolated from porcine feces.</title>
        <authorList>
            <person name="Oh B.S."/>
            <person name="Lee J.H."/>
        </authorList>
    </citation>
    <scope>NUCLEOTIDE SEQUENCE [LARGE SCALE GENOMIC DNA]</scope>
    <source>
        <strain evidence="2 3">AGMB00832</strain>
    </source>
</reference>
<feature type="transmembrane region" description="Helical" evidence="1">
    <location>
        <begin position="432"/>
        <end position="451"/>
    </location>
</feature>
<keyword evidence="1" id="KW-0812">Transmembrane</keyword>